<evidence type="ECO:0000313" key="2">
    <source>
        <dbReference type="EMBL" id="ARM71116.1"/>
    </source>
</evidence>
<dbReference type="EMBL" id="KY264020">
    <property type="protein sequence ID" value="ARM71116.1"/>
    <property type="molecule type" value="Genomic_DNA"/>
</dbReference>
<reference evidence="2" key="1">
    <citation type="journal article" date="2018" name="Gene">
        <title>The Unexplored Diversity of Pleolipoviruses: The Surprising Case of Two Viruses with Identical Major Structural Modules.</title>
        <authorList>
            <person name="Atanasova N.S."/>
            <person name="Heinio C.H."/>
            <person name="Demina T.A."/>
            <person name="Bamford D.H."/>
            <person name="Oksanen H.M."/>
        </authorList>
    </citation>
    <scope>NUCLEOTIDE SEQUENCE [LARGE SCALE GENOMIC DNA]</scope>
    <source>
        <strain evidence="2">1A_s5a-1/hispanica</strain>
    </source>
</reference>
<dbReference type="GeneID" id="54989920"/>
<organism evidence="2">
    <name type="scientific">Haloarcula hispanica pleomorphic virus 4</name>
    <dbReference type="NCBI Taxonomy" id="1980140"/>
    <lineage>
        <taxon>Viruses</taxon>
        <taxon>Monodnaviria</taxon>
        <taxon>Trapavirae</taxon>
        <taxon>Saleviricota</taxon>
        <taxon>Huolimaviricetes</taxon>
        <taxon>Haloruvirales</taxon>
        <taxon>Pleolipoviridae</taxon>
        <taxon>Betapleolipovirus</taxon>
        <taxon>Betapleolipovirus italiense</taxon>
        <taxon>Betapleolipovirus HHPV4</taxon>
    </lineage>
</organism>
<evidence type="ECO:0000313" key="3">
    <source>
        <dbReference type="Proteomes" id="UP000240235"/>
    </source>
</evidence>
<protein>
    <submittedName>
        <fullName evidence="2">Uncharacterized protein</fullName>
    </submittedName>
</protein>
<name>A0A2P0QEJ4_9VIRU</name>
<dbReference type="RefSeq" id="YP_009799433.1">
    <property type="nucleotide sequence ID" value="NC_047943.1"/>
</dbReference>
<sequence>MKIVTHAFSPPRTDRPSSKLRAAQPEQIGLRVRASIPSASARQVAQLPSSELFDCDASVFVRGCSPVMVDSLMAYRARSHLFGRCTRPPVRHEPRRVIFDRIGCFAYVPTTYCCINATLFQ</sequence>
<feature type="region of interest" description="Disordered" evidence="1">
    <location>
        <begin position="1"/>
        <end position="23"/>
    </location>
</feature>
<dbReference type="KEGG" id="vg:54989920"/>
<evidence type="ECO:0000256" key="1">
    <source>
        <dbReference type="SAM" id="MobiDB-lite"/>
    </source>
</evidence>
<keyword evidence="3" id="KW-1185">Reference proteome</keyword>
<proteinExistence type="predicted"/>
<accession>A0A2P0QEJ4</accession>
<dbReference type="Proteomes" id="UP000240235">
    <property type="component" value="Segment"/>
</dbReference>